<dbReference type="InterPro" id="IPR036068">
    <property type="entry name" value="Nicotinate_pribotase-like_C"/>
</dbReference>
<evidence type="ECO:0000256" key="2">
    <source>
        <dbReference type="ARBA" id="ARBA00013236"/>
    </source>
</evidence>
<dbReference type="UniPathway" id="UPA00253">
    <property type="reaction ID" value="UER00457"/>
</dbReference>
<dbReference type="Pfam" id="PF02749">
    <property type="entry name" value="QRPTase_N"/>
    <property type="match status" value="1"/>
</dbReference>
<evidence type="ECO:0000256" key="4">
    <source>
        <dbReference type="ARBA" id="ARBA00022598"/>
    </source>
</evidence>
<evidence type="ECO:0000259" key="8">
    <source>
        <dbReference type="Pfam" id="PF01729"/>
    </source>
</evidence>
<feature type="domain" description="Quinolinate phosphoribosyl transferase C-terminal" evidence="8">
    <location>
        <begin position="115"/>
        <end position="303"/>
    </location>
</feature>
<evidence type="ECO:0000256" key="6">
    <source>
        <dbReference type="ARBA" id="ARBA00022679"/>
    </source>
</evidence>
<dbReference type="GO" id="GO:0004516">
    <property type="term" value="F:nicotinate phosphoribosyltransferase activity"/>
    <property type="evidence" value="ECO:0007669"/>
    <property type="project" value="UniProtKB-EC"/>
</dbReference>
<dbReference type="PIRSF" id="PIRSF000484">
    <property type="entry name" value="NAPRT"/>
    <property type="match status" value="1"/>
</dbReference>
<organism evidence="10">
    <name type="scientific">Fervidicoccus fontis</name>
    <dbReference type="NCBI Taxonomy" id="683846"/>
    <lineage>
        <taxon>Archaea</taxon>
        <taxon>Thermoproteota</taxon>
        <taxon>Thermoprotei</taxon>
        <taxon>Fervidicoccales</taxon>
        <taxon>Fervidicoccaceae</taxon>
        <taxon>Fervidicoccus</taxon>
    </lineage>
</organism>
<dbReference type="InterPro" id="IPR035809">
    <property type="entry name" value="NAPRTase_arc-type"/>
</dbReference>
<feature type="domain" description="Quinolinate phosphoribosyl transferase N-terminal" evidence="9">
    <location>
        <begin position="18"/>
        <end position="113"/>
    </location>
</feature>
<dbReference type="EC" id="6.3.4.21" evidence="2"/>
<dbReference type="Gene3D" id="3.20.20.70">
    <property type="entry name" value="Aldolase class I"/>
    <property type="match status" value="1"/>
</dbReference>
<accession>A0A7J3SJP9</accession>
<dbReference type="AlphaFoldDB" id="A0A7J3SJP9"/>
<keyword evidence="5" id="KW-0662">Pyridine nucleotide biosynthesis</keyword>
<evidence type="ECO:0000256" key="1">
    <source>
        <dbReference type="ARBA" id="ARBA00004952"/>
    </source>
</evidence>
<evidence type="ECO:0000259" key="9">
    <source>
        <dbReference type="Pfam" id="PF02749"/>
    </source>
</evidence>
<evidence type="ECO:0000256" key="7">
    <source>
        <dbReference type="ARBA" id="ARBA00048668"/>
    </source>
</evidence>
<evidence type="ECO:0000313" key="10">
    <source>
        <dbReference type="EMBL" id="HGZ59840.1"/>
    </source>
</evidence>
<comment type="catalytic activity">
    <reaction evidence="7">
        <text>5-phospho-alpha-D-ribose 1-diphosphate + nicotinate + ATP + H2O = nicotinate beta-D-ribonucleotide + ADP + phosphate + diphosphate</text>
        <dbReference type="Rhea" id="RHEA:36163"/>
        <dbReference type="ChEBI" id="CHEBI:15377"/>
        <dbReference type="ChEBI" id="CHEBI:30616"/>
        <dbReference type="ChEBI" id="CHEBI:32544"/>
        <dbReference type="ChEBI" id="CHEBI:33019"/>
        <dbReference type="ChEBI" id="CHEBI:43474"/>
        <dbReference type="ChEBI" id="CHEBI:57502"/>
        <dbReference type="ChEBI" id="CHEBI:58017"/>
        <dbReference type="ChEBI" id="CHEBI:456216"/>
        <dbReference type="EC" id="6.3.4.21"/>
    </reaction>
</comment>
<dbReference type="NCBIfam" id="NF006415">
    <property type="entry name" value="PRK08662.1"/>
    <property type="match status" value="1"/>
</dbReference>
<dbReference type="InterPro" id="IPR037128">
    <property type="entry name" value="Quinolinate_PRibosylTase_N_sf"/>
</dbReference>
<dbReference type="SUPFAM" id="SSF51690">
    <property type="entry name" value="Nicotinate/Quinolinate PRTase C-terminal domain-like"/>
    <property type="match status" value="1"/>
</dbReference>
<comment type="caution">
    <text evidence="10">The sequence shown here is derived from an EMBL/GenBank/DDBJ whole genome shotgun (WGS) entry which is preliminary data.</text>
</comment>
<dbReference type="Gene3D" id="3.90.1170.20">
    <property type="entry name" value="Quinolinate phosphoribosyl transferase, N-terminal domain"/>
    <property type="match status" value="1"/>
</dbReference>
<dbReference type="SUPFAM" id="SSF54675">
    <property type="entry name" value="Nicotinate/Quinolinate PRTase N-terminal domain-like"/>
    <property type="match status" value="1"/>
</dbReference>
<dbReference type="CDD" id="cd01571">
    <property type="entry name" value="NAPRTase_B"/>
    <property type="match status" value="1"/>
</dbReference>
<dbReference type="GO" id="GO:0004514">
    <property type="term" value="F:nicotinate-nucleotide diphosphorylase (carboxylating) activity"/>
    <property type="evidence" value="ECO:0007669"/>
    <property type="project" value="InterPro"/>
</dbReference>
<proteinExistence type="predicted"/>
<evidence type="ECO:0000256" key="3">
    <source>
        <dbReference type="ARBA" id="ARBA00022553"/>
    </source>
</evidence>
<dbReference type="InterPro" id="IPR013785">
    <property type="entry name" value="Aldolase_TIM"/>
</dbReference>
<dbReference type="InterPro" id="IPR053190">
    <property type="entry name" value="NAPRTase-like"/>
</dbReference>
<dbReference type="PANTHER" id="PTHR43202:SF1">
    <property type="entry name" value="NICOTINATE PHOSPHORIBOSYLTRANSFERASE"/>
    <property type="match status" value="1"/>
</dbReference>
<keyword evidence="4 10" id="KW-0436">Ligase</keyword>
<dbReference type="InterPro" id="IPR022412">
    <property type="entry name" value="Quinolinate_PRibosylTrfase_N"/>
</dbReference>
<dbReference type="InterPro" id="IPR002638">
    <property type="entry name" value="Quinolinate_PRibosylTrfase_C"/>
</dbReference>
<reference evidence="10" key="1">
    <citation type="journal article" date="2020" name="mSystems">
        <title>Genome- and Community-Level Interaction Insights into Carbon Utilization and Element Cycling Functions of Hydrothermarchaeota in Hydrothermal Sediment.</title>
        <authorList>
            <person name="Zhou Z."/>
            <person name="Liu Y."/>
            <person name="Xu W."/>
            <person name="Pan J."/>
            <person name="Luo Z.H."/>
            <person name="Li M."/>
        </authorList>
    </citation>
    <scope>NUCLEOTIDE SEQUENCE [LARGE SCALE GENOMIC DNA]</scope>
    <source>
        <strain evidence="10">SpSt-885</strain>
    </source>
</reference>
<keyword evidence="10" id="KW-0328">Glycosyltransferase</keyword>
<dbReference type="EMBL" id="DTLS01000039">
    <property type="protein sequence ID" value="HGZ59840.1"/>
    <property type="molecule type" value="Genomic_DNA"/>
</dbReference>
<dbReference type="InterPro" id="IPR007229">
    <property type="entry name" value="Nic_PRibTrfase-Fam"/>
</dbReference>
<name>A0A7J3SJP9_9CREN</name>
<keyword evidence="3" id="KW-0597">Phosphoprotein</keyword>
<comment type="pathway">
    <text evidence="1">Cofactor biosynthesis; NAD(+) biosynthesis; nicotinate D-ribonucleotide from nicotinate: step 1/1.</text>
</comment>
<dbReference type="GO" id="GO:0009435">
    <property type="term" value="P:NAD+ biosynthetic process"/>
    <property type="evidence" value="ECO:0007669"/>
    <property type="project" value="UniProtKB-UniPathway"/>
</dbReference>
<sequence>MQMYVAKENEIINGEATDVYFTRVKTILEKENLKDLRVRAEFHVYGLPQGYNWAVLSGVEEVLHVMKERNVDIYSLPEGTVFYEREPIMMIEGNYYDFAEMESIVLGILRHYSSITTRAARMRIAAGNKTLLFFGIRSIHPVLAPMVDRAAYIGGVDAVSGVLSKKYNNLEPTGTMPHSLVIVFNDQKKAWLSFDKHMDPNVPRIMLVDTFWDERAEALLAAKVLGEKLQGVRLDTPGSRRGDMKRIAEEVRWALDLEGFKNVKIIVSGGLDEDDLIELREIADGFGVGTSIAFPPSVDISMDIVEVYEGGKWIPRTKRGKLPGAKKLYVCSPVEHYIVPWEEQPPQCRDGNAPEQILKKQMENGRIIAPPISLEEKRKYVIEQLKYLSL</sequence>
<evidence type="ECO:0000256" key="5">
    <source>
        <dbReference type="ARBA" id="ARBA00022642"/>
    </source>
</evidence>
<dbReference type="PANTHER" id="PTHR43202">
    <property type="entry name" value="NICOTINATE-NUCLEOTIDE PYROPHOSPHORYLASE"/>
    <property type="match status" value="1"/>
</dbReference>
<keyword evidence="6 10" id="KW-0808">Transferase</keyword>
<dbReference type="Pfam" id="PF01729">
    <property type="entry name" value="QRPTase_C"/>
    <property type="match status" value="1"/>
</dbReference>
<protein>
    <recommendedName>
        <fullName evidence="2">nicotinate phosphoribosyltransferase</fullName>
        <ecNumber evidence="2">6.3.4.21</ecNumber>
    </recommendedName>
</protein>
<gene>
    <name evidence="10" type="ORF">ENW83_01350</name>
</gene>